<evidence type="ECO:0000256" key="1">
    <source>
        <dbReference type="ARBA" id="ARBA00022741"/>
    </source>
</evidence>
<evidence type="ECO:0000313" key="6">
    <source>
        <dbReference type="EMBL" id="QHS99780.1"/>
    </source>
</evidence>
<dbReference type="CDD" id="cd17926">
    <property type="entry name" value="DEXHc_RE"/>
    <property type="match status" value="1"/>
</dbReference>
<keyword evidence="2" id="KW-0378">Hydrolase</keyword>
<sequence>MKTSVTSYGYKIKKKDLSSEQISKVKKDMLIVPFVYDPVKNRQNTDKKFNILSESPSSLYVPRFYGIDNFGPPLLNKLPDGVSSPNLEFKGELREIQKPIAEAYLSVAKDRGGGLISLKCGGGKTVLALNIACHIKKKTIVICHKSFLLTQWAERIQQFIPNAKIGYIQGKTIDTEGKDIVLGMLQSISMKEYANNLFEQFGLAIFDEAHHLSAEVFSRAMKVISPKYTLGLSATIKRADNTHHVFQWYLGNIVYESPEEINNHRVETRLIHYISEDPKYCKIQTIYNGTICRPKMVNQICEYKPRTDLILNYLYKYYDEGRTVLILSERRQHLIDMMDLINEHYKEEVAGLYIGGIHPELLEQTSKLRCILGSYQMFSEGADIPSLDTVILASPVSSVEQSVGRIFRKYGEYHKLILDIIDENIPCFEKQSKKRVKLYKSKKYELYDDDSEEKIDYKTRAKKKKKEVPIHKQECLF</sequence>
<dbReference type="SUPFAM" id="SSF52540">
    <property type="entry name" value="P-loop containing nucleoside triphosphate hydrolases"/>
    <property type="match status" value="2"/>
</dbReference>
<dbReference type="PANTHER" id="PTHR11274:SF0">
    <property type="entry name" value="GENERAL TRANSCRIPTION AND DNA REPAIR FACTOR IIH HELICASE SUBUNIT XPB"/>
    <property type="match status" value="1"/>
</dbReference>
<protein>
    <recommendedName>
        <fullName evidence="5">Helicase ATP-binding domain-containing protein</fullName>
    </recommendedName>
</protein>
<dbReference type="Gene3D" id="3.40.50.300">
    <property type="entry name" value="P-loop containing nucleotide triphosphate hydrolases"/>
    <property type="match status" value="2"/>
</dbReference>
<dbReference type="AlphaFoldDB" id="A0A6C0C5S8"/>
<organism evidence="6">
    <name type="scientific">viral metagenome</name>
    <dbReference type="NCBI Taxonomy" id="1070528"/>
    <lineage>
        <taxon>unclassified sequences</taxon>
        <taxon>metagenomes</taxon>
        <taxon>organismal metagenomes</taxon>
    </lineage>
</organism>
<dbReference type="Pfam" id="PF04851">
    <property type="entry name" value="ResIII"/>
    <property type="match status" value="1"/>
</dbReference>
<dbReference type="GO" id="GO:0004386">
    <property type="term" value="F:helicase activity"/>
    <property type="evidence" value="ECO:0007669"/>
    <property type="project" value="UniProtKB-KW"/>
</dbReference>
<keyword evidence="3" id="KW-0347">Helicase</keyword>
<dbReference type="InterPro" id="IPR027417">
    <property type="entry name" value="P-loop_NTPase"/>
</dbReference>
<reference evidence="6" key="1">
    <citation type="journal article" date="2020" name="Nature">
        <title>Giant virus diversity and host interactions through global metagenomics.</title>
        <authorList>
            <person name="Schulz F."/>
            <person name="Roux S."/>
            <person name="Paez-Espino D."/>
            <person name="Jungbluth S."/>
            <person name="Walsh D.A."/>
            <person name="Denef V.J."/>
            <person name="McMahon K.D."/>
            <person name="Konstantinidis K.T."/>
            <person name="Eloe-Fadrosh E.A."/>
            <person name="Kyrpides N.C."/>
            <person name="Woyke T."/>
        </authorList>
    </citation>
    <scope>NUCLEOTIDE SEQUENCE</scope>
    <source>
        <strain evidence="6">GVMAG-M-3300020187-37</strain>
    </source>
</reference>
<dbReference type="SMART" id="SM00487">
    <property type="entry name" value="DEXDc"/>
    <property type="match status" value="1"/>
</dbReference>
<evidence type="ECO:0000256" key="3">
    <source>
        <dbReference type="ARBA" id="ARBA00022806"/>
    </source>
</evidence>
<dbReference type="GO" id="GO:0003677">
    <property type="term" value="F:DNA binding"/>
    <property type="evidence" value="ECO:0007669"/>
    <property type="project" value="InterPro"/>
</dbReference>
<name>A0A6C0C5S8_9ZZZZ</name>
<evidence type="ECO:0000259" key="5">
    <source>
        <dbReference type="PROSITE" id="PS51192"/>
    </source>
</evidence>
<feature type="domain" description="Helicase ATP-binding" evidence="5">
    <location>
        <begin position="105"/>
        <end position="254"/>
    </location>
</feature>
<evidence type="ECO:0000256" key="2">
    <source>
        <dbReference type="ARBA" id="ARBA00022801"/>
    </source>
</evidence>
<keyword evidence="1" id="KW-0547">Nucleotide-binding</keyword>
<proteinExistence type="predicted"/>
<dbReference type="GO" id="GO:0016787">
    <property type="term" value="F:hydrolase activity"/>
    <property type="evidence" value="ECO:0007669"/>
    <property type="project" value="UniProtKB-KW"/>
</dbReference>
<evidence type="ECO:0000256" key="4">
    <source>
        <dbReference type="ARBA" id="ARBA00022840"/>
    </source>
</evidence>
<accession>A0A6C0C5S8</accession>
<dbReference type="GO" id="GO:0005524">
    <property type="term" value="F:ATP binding"/>
    <property type="evidence" value="ECO:0007669"/>
    <property type="project" value="UniProtKB-KW"/>
</dbReference>
<dbReference type="CDD" id="cd18785">
    <property type="entry name" value="SF2_C"/>
    <property type="match status" value="1"/>
</dbReference>
<dbReference type="InterPro" id="IPR014001">
    <property type="entry name" value="Helicase_ATP-bd"/>
</dbReference>
<keyword evidence="4" id="KW-0067">ATP-binding</keyword>
<dbReference type="PANTHER" id="PTHR11274">
    <property type="entry name" value="RAD25/XP-B DNA REPAIR HELICASE"/>
    <property type="match status" value="1"/>
</dbReference>
<dbReference type="InterPro" id="IPR050615">
    <property type="entry name" value="ATP-dep_DNA_Helicase"/>
</dbReference>
<dbReference type="InterPro" id="IPR006935">
    <property type="entry name" value="Helicase/UvrB_N"/>
</dbReference>
<dbReference type="PROSITE" id="PS51192">
    <property type="entry name" value="HELICASE_ATP_BIND_1"/>
    <property type="match status" value="1"/>
</dbReference>
<dbReference type="EMBL" id="MN739347">
    <property type="protein sequence ID" value="QHS99780.1"/>
    <property type="molecule type" value="Genomic_DNA"/>
</dbReference>